<feature type="region of interest" description="Disordered" evidence="2">
    <location>
        <begin position="305"/>
        <end position="478"/>
    </location>
</feature>
<proteinExistence type="predicted"/>
<feature type="transmembrane region" description="Helical" evidence="3">
    <location>
        <begin position="194"/>
        <end position="213"/>
    </location>
</feature>
<feature type="transmembrane region" description="Helical" evidence="3">
    <location>
        <begin position="220"/>
        <end position="237"/>
    </location>
</feature>
<evidence type="ECO:0000256" key="3">
    <source>
        <dbReference type="SAM" id="Phobius"/>
    </source>
</evidence>
<dbReference type="PANTHER" id="PTHR43736">
    <property type="entry name" value="ADP-RIBOSE PYROPHOSPHATASE"/>
    <property type="match status" value="1"/>
</dbReference>
<dbReference type="PROSITE" id="PS00893">
    <property type="entry name" value="NUDIX_BOX"/>
    <property type="match status" value="1"/>
</dbReference>
<evidence type="ECO:0000256" key="1">
    <source>
        <dbReference type="ARBA" id="ARBA00022801"/>
    </source>
</evidence>
<feature type="region of interest" description="Disordered" evidence="2">
    <location>
        <begin position="158"/>
        <end position="180"/>
    </location>
</feature>
<dbReference type="EMBL" id="CDMZ01005711">
    <property type="protein sequence ID" value="CEM53619.1"/>
    <property type="molecule type" value="Genomic_DNA"/>
</dbReference>
<dbReference type="Gene3D" id="3.90.79.10">
    <property type="entry name" value="Nucleoside Triphosphate Pyrophosphohydrolase"/>
    <property type="match status" value="1"/>
</dbReference>
<evidence type="ECO:0000313" key="5">
    <source>
        <dbReference type="EMBL" id="CEM53619.1"/>
    </source>
</evidence>
<evidence type="ECO:0000256" key="2">
    <source>
        <dbReference type="SAM" id="MobiDB-lite"/>
    </source>
</evidence>
<feature type="compositionally biased region" description="Basic and acidic residues" evidence="2">
    <location>
        <begin position="410"/>
        <end position="432"/>
    </location>
</feature>
<gene>
    <name evidence="5" type="ORF">Cvel_12105</name>
</gene>
<feature type="compositionally biased region" description="Basic and acidic residues" evidence="2">
    <location>
        <begin position="315"/>
        <end position="381"/>
    </location>
</feature>
<dbReference type="InterPro" id="IPR000086">
    <property type="entry name" value="NUDIX_hydrolase_dom"/>
</dbReference>
<dbReference type="Pfam" id="PF00293">
    <property type="entry name" value="NUDIX"/>
    <property type="match status" value="1"/>
</dbReference>
<dbReference type="GO" id="GO:0016787">
    <property type="term" value="F:hydrolase activity"/>
    <property type="evidence" value="ECO:0007669"/>
    <property type="project" value="UniProtKB-KW"/>
</dbReference>
<accession>A0A0G4I9B9</accession>
<dbReference type="InterPro" id="IPR015797">
    <property type="entry name" value="NUDIX_hydrolase-like_dom_sf"/>
</dbReference>
<feature type="transmembrane region" description="Helical" evidence="3">
    <location>
        <begin position="243"/>
        <end position="262"/>
    </location>
</feature>
<dbReference type="AlphaFoldDB" id="A0A0G4I9B9"/>
<keyword evidence="3" id="KW-0812">Transmembrane</keyword>
<dbReference type="SUPFAM" id="SSF55811">
    <property type="entry name" value="Nudix"/>
    <property type="match status" value="1"/>
</dbReference>
<reference evidence="5" key="1">
    <citation type="submission" date="2014-11" db="EMBL/GenBank/DDBJ databases">
        <authorList>
            <person name="Otto D Thomas"/>
            <person name="Naeem Raeece"/>
        </authorList>
    </citation>
    <scope>NUCLEOTIDE SEQUENCE</scope>
</reference>
<organism evidence="5">
    <name type="scientific">Chromera velia CCMP2878</name>
    <dbReference type="NCBI Taxonomy" id="1169474"/>
    <lineage>
        <taxon>Eukaryota</taxon>
        <taxon>Sar</taxon>
        <taxon>Alveolata</taxon>
        <taxon>Colpodellida</taxon>
        <taxon>Chromeraceae</taxon>
        <taxon>Chromera</taxon>
    </lineage>
</organism>
<evidence type="ECO:0000259" key="4">
    <source>
        <dbReference type="PROSITE" id="PS51462"/>
    </source>
</evidence>
<dbReference type="VEuPathDB" id="CryptoDB:Cvel_12105"/>
<feature type="domain" description="Nudix hydrolase" evidence="4">
    <location>
        <begin position="18"/>
        <end position="143"/>
    </location>
</feature>
<protein>
    <recommendedName>
        <fullName evidence="4">Nudix hydrolase domain-containing protein</fullName>
    </recommendedName>
</protein>
<keyword evidence="3" id="KW-0472">Membrane</keyword>
<name>A0A0G4I9B9_9ALVE</name>
<dbReference type="PANTHER" id="PTHR43736:SF1">
    <property type="entry name" value="DIHYDRONEOPTERIN TRIPHOSPHATE DIPHOSPHATASE"/>
    <property type="match status" value="1"/>
</dbReference>
<sequence length="478" mass="53403">MISQPSEGNLQDLVKQNERVPASGLILVDPQGPSILLILQKQRWRREPSWNIPGGLRDRGETSWEAALREFSEEVGQSAQIERHLETIRKNRFDYHVAVGSCKAGKRTSEALTSRWFPFEEIRKMATDSGVAFRCNPTREVLLNVVDRWEGGGYERTGREEAEMNAGKEKRGEKGSSSREIKGARGSLSRCWALWWWVWDVFLCGLVSFFCWVVPVTVNVSIGVLVWALIELCFVGLEVGRVIVRLLLWVLGLGGCVVVGIGKRLMRLVFVGDNVRAVGEGNSIGLGRKDGEVVRGGGRQEWRARRGGLHVGGGRQKEEESQKRSREVTDDAKARDDEKRKRVERKGEAKARDDEKRKRVERKGEAKARDDEKSKRVEGKGRGRSSALVSTEGDVEGSPVGLSARVTSVEGRRKREQKTPRAVREEEREKELYPASEVMRKSRGCGKRQGGVGRREGLRGGGDGEGRRGKPAKDAGRP</sequence>
<keyword evidence="3" id="KW-1133">Transmembrane helix</keyword>
<dbReference type="PROSITE" id="PS51462">
    <property type="entry name" value="NUDIX"/>
    <property type="match status" value="1"/>
</dbReference>
<keyword evidence="1" id="KW-0378">Hydrolase</keyword>
<feature type="compositionally biased region" description="Basic and acidic residues" evidence="2">
    <location>
        <begin position="453"/>
        <end position="478"/>
    </location>
</feature>
<dbReference type="InterPro" id="IPR020084">
    <property type="entry name" value="NUDIX_hydrolase_CS"/>
</dbReference>